<dbReference type="AlphaFoldDB" id="C5KZV5"/>
<keyword evidence="3" id="KW-0812">Transmembrane</keyword>
<keyword evidence="5" id="KW-0472">Membrane</keyword>
<evidence type="ECO:0000313" key="8">
    <source>
        <dbReference type="Proteomes" id="UP000007800"/>
    </source>
</evidence>
<evidence type="ECO:0000256" key="4">
    <source>
        <dbReference type="ARBA" id="ARBA00022989"/>
    </source>
</evidence>
<proteinExistence type="inferred from homology"/>
<dbReference type="GO" id="GO:0005524">
    <property type="term" value="F:ATP binding"/>
    <property type="evidence" value="ECO:0007669"/>
    <property type="project" value="InterPro"/>
</dbReference>
<dbReference type="SUPFAM" id="SSF52540">
    <property type="entry name" value="P-loop containing nucleoside triphosphate hydrolases"/>
    <property type="match status" value="1"/>
</dbReference>
<dbReference type="EMBL" id="GG677981">
    <property type="protein sequence ID" value="EER09813.1"/>
    <property type="molecule type" value="Genomic_DNA"/>
</dbReference>
<accession>C5KZV5</accession>
<dbReference type="GO" id="GO:0042760">
    <property type="term" value="P:very long-chain fatty acid catabolic process"/>
    <property type="evidence" value="ECO:0007669"/>
    <property type="project" value="TreeGrafter"/>
</dbReference>
<keyword evidence="4" id="KW-1133">Transmembrane helix</keyword>
<feature type="domain" description="ABC transporter" evidence="6">
    <location>
        <begin position="112"/>
        <end position="155"/>
    </location>
</feature>
<dbReference type="InParanoid" id="C5KZV5"/>
<evidence type="ECO:0000313" key="7">
    <source>
        <dbReference type="EMBL" id="EER09813.1"/>
    </source>
</evidence>
<dbReference type="GO" id="GO:0006635">
    <property type="term" value="P:fatty acid beta-oxidation"/>
    <property type="evidence" value="ECO:0007669"/>
    <property type="project" value="TreeGrafter"/>
</dbReference>
<dbReference type="Pfam" id="PF00005">
    <property type="entry name" value="ABC_tran"/>
    <property type="match status" value="1"/>
</dbReference>
<evidence type="ECO:0000256" key="3">
    <source>
        <dbReference type="ARBA" id="ARBA00022692"/>
    </source>
</evidence>
<dbReference type="PANTHER" id="PTHR11384">
    <property type="entry name" value="ATP-BINDING CASSETTE, SUB-FAMILY D MEMBER"/>
    <property type="match status" value="1"/>
</dbReference>
<keyword evidence="2" id="KW-0813">Transport</keyword>
<evidence type="ECO:0000259" key="6">
    <source>
        <dbReference type="Pfam" id="PF00005"/>
    </source>
</evidence>
<organism evidence="8">
    <name type="scientific">Perkinsus marinus (strain ATCC 50983 / TXsc)</name>
    <dbReference type="NCBI Taxonomy" id="423536"/>
    <lineage>
        <taxon>Eukaryota</taxon>
        <taxon>Sar</taxon>
        <taxon>Alveolata</taxon>
        <taxon>Perkinsozoa</taxon>
        <taxon>Perkinsea</taxon>
        <taxon>Perkinsida</taxon>
        <taxon>Perkinsidae</taxon>
        <taxon>Perkinsus</taxon>
    </lineage>
</organism>
<evidence type="ECO:0000256" key="2">
    <source>
        <dbReference type="ARBA" id="ARBA00022448"/>
    </source>
</evidence>
<protein>
    <submittedName>
        <fullName evidence="7">Peroxisomal abc transporter, putative</fullName>
    </submittedName>
</protein>
<dbReference type="Proteomes" id="UP000007800">
    <property type="component" value="Unassembled WGS sequence"/>
</dbReference>
<name>C5KZV5_PERM5</name>
<dbReference type="RefSeq" id="XP_002778018.1">
    <property type="nucleotide sequence ID" value="XM_002777972.1"/>
</dbReference>
<dbReference type="Gene3D" id="3.40.50.300">
    <property type="entry name" value="P-loop containing nucleotide triphosphate hydrolases"/>
    <property type="match status" value="1"/>
</dbReference>
<dbReference type="GO" id="GO:0016887">
    <property type="term" value="F:ATP hydrolysis activity"/>
    <property type="evidence" value="ECO:0007669"/>
    <property type="project" value="InterPro"/>
</dbReference>
<evidence type="ECO:0000256" key="5">
    <source>
        <dbReference type="ARBA" id="ARBA00023136"/>
    </source>
</evidence>
<dbReference type="PANTHER" id="PTHR11384:SF59">
    <property type="entry name" value="LYSOSOMAL COBALAMIN TRANSPORTER ABCD4"/>
    <property type="match status" value="1"/>
</dbReference>
<comment type="similarity">
    <text evidence="1">Belongs to the ABC transporter superfamily. ABCD family. Peroxisomal fatty acyl CoA transporter (TC 3.A.1.203) subfamily.</text>
</comment>
<dbReference type="OrthoDB" id="422637at2759"/>
<dbReference type="GeneID" id="9052752"/>
<dbReference type="InterPro" id="IPR050835">
    <property type="entry name" value="ABC_transporter_sub-D"/>
</dbReference>
<dbReference type="GO" id="GO:0007031">
    <property type="term" value="P:peroxisome organization"/>
    <property type="evidence" value="ECO:0007669"/>
    <property type="project" value="TreeGrafter"/>
</dbReference>
<dbReference type="InterPro" id="IPR027417">
    <property type="entry name" value="P-loop_NTPase"/>
</dbReference>
<sequence>MYLILIPFFKQSRAGKSKGDMLYQIRYLTDMLLMELVACAQFARLAGTLARLAGLVDRCGRLVIEMEDRKALTSSKAKAEATRRRFSADAEAAEVIFEGVDIDTPTGHRLVTDLNLRISRGDNVIICGPNGAGKSSIFRCLGGLWDIKRGTITRPGSRGGVGLHSYVFYLPQKPYCVVGTLSDNICYPDSNRPDEGQLVSLLRLVELSHLNDFNSMSLDCISDRQLPGRCYRLGFPAISRGAAEIINGTTILAQAYLCYLGRVYFGGEY</sequence>
<evidence type="ECO:0000256" key="1">
    <source>
        <dbReference type="ARBA" id="ARBA00008575"/>
    </source>
</evidence>
<dbReference type="GO" id="GO:0015910">
    <property type="term" value="P:long-chain fatty acid import into peroxisome"/>
    <property type="evidence" value="ECO:0007669"/>
    <property type="project" value="TreeGrafter"/>
</dbReference>
<dbReference type="InterPro" id="IPR003439">
    <property type="entry name" value="ABC_transporter-like_ATP-bd"/>
</dbReference>
<dbReference type="GO" id="GO:0042626">
    <property type="term" value="F:ATPase-coupled transmembrane transporter activity"/>
    <property type="evidence" value="ECO:0007669"/>
    <property type="project" value="TreeGrafter"/>
</dbReference>
<dbReference type="GO" id="GO:0005778">
    <property type="term" value="C:peroxisomal membrane"/>
    <property type="evidence" value="ECO:0007669"/>
    <property type="project" value="TreeGrafter"/>
</dbReference>
<reference evidence="7 8" key="1">
    <citation type="submission" date="2008-07" db="EMBL/GenBank/DDBJ databases">
        <authorList>
            <person name="El-Sayed N."/>
            <person name="Caler E."/>
            <person name="Inman J."/>
            <person name="Amedeo P."/>
            <person name="Hass B."/>
            <person name="Wortman J."/>
        </authorList>
    </citation>
    <scope>NUCLEOTIDE SEQUENCE [LARGE SCALE GENOMIC DNA]</scope>
    <source>
        <strain evidence="8">ATCC 50983 / TXsc</strain>
    </source>
</reference>
<gene>
    <name evidence="7" type="ORF">Pmar_PMAR018454</name>
</gene>
<keyword evidence="8" id="KW-1185">Reference proteome</keyword>
<dbReference type="GO" id="GO:0005324">
    <property type="term" value="F:long-chain fatty acid transmembrane transporter activity"/>
    <property type="evidence" value="ECO:0007669"/>
    <property type="project" value="TreeGrafter"/>
</dbReference>